<keyword evidence="1" id="KW-0805">Transcription regulation</keyword>
<dbReference type="InterPro" id="IPR036388">
    <property type="entry name" value="WH-like_DNA-bd_sf"/>
</dbReference>
<evidence type="ECO:0000256" key="4">
    <source>
        <dbReference type="SAM" id="MobiDB-lite"/>
    </source>
</evidence>
<name>A0A9D1AQD9_9FIRM</name>
<gene>
    <name evidence="6" type="ORF">IAA53_00045</name>
</gene>
<protein>
    <submittedName>
        <fullName evidence="6">MarR family transcriptional regulator</fullName>
    </submittedName>
</protein>
<reference evidence="6" key="1">
    <citation type="submission" date="2020-10" db="EMBL/GenBank/DDBJ databases">
        <authorList>
            <person name="Gilroy R."/>
        </authorList>
    </citation>
    <scope>NUCLEOTIDE SEQUENCE</scope>
    <source>
        <strain evidence="6">ChiBcec15-4380</strain>
    </source>
</reference>
<sequence>MSPVGRDDLGFKIKTISKLLTQNMNNSITSLDLTSSQARVLGYLCCRTKRQETVCPRDIERHFHFTHPTVSGLLQRLETKGYLSSEPSAEDRRCKQILVTKRALEANQQVLDHLAASEQRLVCDMSRVEITQLHSFLDRMIQNLSASDGAPQAAEQFSRPADETQREPEDRGSRSPDYR</sequence>
<reference evidence="6" key="2">
    <citation type="journal article" date="2021" name="PeerJ">
        <title>Extensive microbial diversity within the chicken gut microbiome revealed by metagenomics and culture.</title>
        <authorList>
            <person name="Gilroy R."/>
            <person name="Ravi A."/>
            <person name="Getino M."/>
            <person name="Pursley I."/>
            <person name="Horton D.L."/>
            <person name="Alikhan N.F."/>
            <person name="Baker D."/>
            <person name="Gharbi K."/>
            <person name="Hall N."/>
            <person name="Watson M."/>
            <person name="Adriaenssens E.M."/>
            <person name="Foster-Nyarko E."/>
            <person name="Jarju S."/>
            <person name="Secka A."/>
            <person name="Antonio M."/>
            <person name="Oren A."/>
            <person name="Chaudhuri R.R."/>
            <person name="La Ragione R."/>
            <person name="Hildebrand F."/>
            <person name="Pallen M.J."/>
        </authorList>
    </citation>
    <scope>NUCLEOTIDE SEQUENCE</scope>
    <source>
        <strain evidence="6">ChiBcec15-4380</strain>
    </source>
</reference>
<dbReference type="SMART" id="SM00347">
    <property type="entry name" value="HTH_MARR"/>
    <property type="match status" value="1"/>
</dbReference>
<dbReference type="Gene3D" id="1.10.10.10">
    <property type="entry name" value="Winged helix-like DNA-binding domain superfamily/Winged helix DNA-binding domain"/>
    <property type="match status" value="1"/>
</dbReference>
<organism evidence="6 7">
    <name type="scientific">Candidatus Avoscillospira avicola</name>
    <dbReference type="NCBI Taxonomy" id="2840706"/>
    <lineage>
        <taxon>Bacteria</taxon>
        <taxon>Bacillati</taxon>
        <taxon>Bacillota</taxon>
        <taxon>Clostridia</taxon>
        <taxon>Eubacteriales</taxon>
        <taxon>Oscillospiraceae</taxon>
        <taxon>Oscillospiraceae incertae sedis</taxon>
        <taxon>Candidatus Avoscillospira</taxon>
    </lineage>
</organism>
<evidence type="ECO:0000256" key="3">
    <source>
        <dbReference type="ARBA" id="ARBA00023163"/>
    </source>
</evidence>
<dbReference type="PANTHER" id="PTHR42756">
    <property type="entry name" value="TRANSCRIPTIONAL REGULATOR, MARR"/>
    <property type="match status" value="1"/>
</dbReference>
<dbReference type="GO" id="GO:0003677">
    <property type="term" value="F:DNA binding"/>
    <property type="evidence" value="ECO:0007669"/>
    <property type="project" value="UniProtKB-KW"/>
</dbReference>
<keyword evidence="3" id="KW-0804">Transcription</keyword>
<evidence type="ECO:0000256" key="1">
    <source>
        <dbReference type="ARBA" id="ARBA00023015"/>
    </source>
</evidence>
<dbReference type="SUPFAM" id="SSF46785">
    <property type="entry name" value="Winged helix' DNA-binding domain"/>
    <property type="match status" value="1"/>
</dbReference>
<dbReference type="PROSITE" id="PS01117">
    <property type="entry name" value="HTH_MARR_1"/>
    <property type="match status" value="1"/>
</dbReference>
<dbReference type="Proteomes" id="UP000824239">
    <property type="component" value="Unassembled WGS sequence"/>
</dbReference>
<dbReference type="InterPro" id="IPR000835">
    <property type="entry name" value="HTH_MarR-typ"/>
</dbReference>
<accession>A0A9D1AQD9</accession>
<dbReference type="PROSITE" id="PS50995">
    <property type="entry name" value="HTH_MARR_2"/>
    <property type="match status" value="1"/>
</dbReference>
<dbReference type="GO" id="GO:0003700">
    <property type="term" value="F:DNA-binding transcription factor activity"/>
    <property type="evidence" value="ECO:0007669"/>
    <property type="project" value="InterPro"/>
</dbReference>
<proteinExistence type="predicted"/>
<evidence type="ECO:0000256" key="2">
    <source>
        <dbReference type="ARBA" id="ARBA00023125"/>
    </source>
</evidence>
<dbReference type="EMBL" id="DVHE01000002">
    <property type="protein sequence ID" value="HIR49670.1"/>
    <property type="molecule type" value="Genomic_DNA"/>
</dbReference>
<dbReference type="InterPro" id="IPR036390">
    <property type="entry name" value="WH_DNA-bd_sf"/>
</dbReference>
<dbReference type="AlphaFoldDB" id="A0A9D1AQD9"/>
<dbReference type="Pfam" id="PF12802">
    <property type="entry name" value="MarR_2"/>
    <property type="match status" value="1"/>
</dbReference>
<dbReference type="InterPro" id="IPR023187">
    <property type="entry name" value="Tscrpt_reg_MarR-type_CS"/>
</dbReference>
<feature type="domain" description="HTH marR-type" evidence="5">
    <location>
        <begin position="6"/>
        <end position="142"/>
    </location>
</feature>
<comment type="caution">
    <text evidence="6">The sequence shown here is derived from an EMBL/GenBank/DDBJ whole genome shotgun (WGS) entry which is preliminary data.</text>
</comment>
<evidence type="ECO:0000259" key="5">
    <source>
        <dbReference type="PROSITE" id="PS50995"/>
    </source>
</evidence>
<dbReference type="PANTHER" id="PTHR42756:SF1">
    <property type="entry name" value="TRANSCRIPTIONAL REPRESSOR OF EMRAB OPERON"/>
    <property type="match status" value="1"/>
</dbReference>
<keyword evidence="2" id="KW-0238">DNA-binding</keyword>
<evidence type="ECO:0000313" key="7">
    <source>
        <dbReference type="Proteomes" id="UP000824239"/>
    </source>
</evidence>
<feature type="compositionally biased region" description="Basic and acidic residues" evidence="4">
    <location>
        <begin position="160"/>
        <end position="179"/>
    </location>
</feature>
<evidence type="ECO:0000313" key="6">
    <source>
        <dbReference type="EMBL" id="HIR49670.1"/>
    </source>
</evidence>
<feature type="region of interest" description="Disordered" evidence="4">
    <location>
        <begin position="147"/>
        <end position="179"/>
    </location>
</feature>